<dbReference type="EMBL" id="JABSTQ010010061">
    <property type="protein sequence ID" value="KAG0423747.1"/>
    <property type="molecule type" value="Genomic_DNA"/>
</dbReference>
<evidence type="ECO:0000313" key="2">
    <source>
        <dbReference type="Proteomes" id="UP000805193"/>
    </source>
</evidence>
<name>A0AC60PRL5_IXOPE</name>
<proteinExistence type="predicted"/>
<accession>A0AC60PRL5</accession>
<comment type="caution">
    <text evidence="1">The sequence shown here is derived from an EMBL/GenBank/DDBJ whole genome shotgun (WGS) entry which is preliminary data.</text>
</comment>
<organism evidence="1 2">
    <name type="scientific">Ixodes persulcatus</name>
    <name type="common">Taiga tick</name>
    <dbReference type="NCBI Taxonomy" id="34615"/>
    <lineage>
        <taxon>Eukaryota</taxon>
        <taxon>Metazoa</taxon>
        <taxon>Ecdysozoa</taxon>
        <taxon>Arthropoda</taxon>
        <taxon>Chelicerata</taxon>
        <taxon>Arachnida</taxon>
        <taxon>Acari</taxon>
        <taxon>Parasitiformes</taxon>
        <taxon>Ixodida</taxon>
        <taxon>Ixodoidea</taxon>
        <taxon>Ixodidae</taxon>
        <taxon>Ixodinae</taxon>
        <taxon>Ixodes</taxon>
    </lineage>
</organism>
<evidence type="ECO:0000313" key="1">
    <source>
        <dbReference type="EMBL" id="KAG0423747.1"/>
    </source>
</evidence>
<keyword evidence="2" id="KW-1185">Reference proteome</keyword>
<gene>
    <name evidence="1" type="ORF">HPB47_000487</name>
</gene>
<reference evidence="1 2" key="1">
    <citation type="journal article" date="2020" name="Cell">
        <title>Large-Scale Comparative Analyses of Tick Genomes Elucidate Their Genetic Diversity and Vector Capacities.</title>
        <authorList>
            <consortium name="Tick Genome and Microbiome Consortium (TIGMIC)"/>
            <person name="Jia N."/>
            <person name="Wang J."/>
            <person name="Shi W."/>
            <person name="Du L."/>
            <person name="Sun Y."/>
            <person name="Zhan W."/>
            <person name="Jiang J.F."/>
            <person name="Wang Q."/>
            <person name="Zhang B."/>
            <person name="Ji P."/>
            <person name="Bell-Sakyi L."/>
            <person name="Cui X.M."/>
            <person name="Yuan T.T."/>
            <person name="Jiang B.G."/>
            <person name="Yang W.F."/>
            <person name="Lam T.T."/>
            <person name="Chang Q.C."/>
            <person name="Ding S.J."/>
            <person name="Wang X.J."/>
            <person name="Zhu J.G."/>
            <person name="Ruan X.D."/>
            <person name="Zhao L."/>
            <person name="Wei J.T."/>
            <person name="Ye R.Z."/>
            <person name="Que T.C."/>
            <person name="Du C.H."/>
            <person name="Zhou Y.H."/>
            <person name="Cheng J.X."/>
            <person name="Dai P.F."/>
            <person name="Guo W.B."/>
            <person name="Han X.H."/>
            <person name="Huang E.J."/>
            <person name="Li L.F."/>
            <person name="Wei W."/>
            <person name="Gao Y.C."/>
            <person name="Liu J.Z."/>
            <person name="Shao H.Z."/>
            <person name="Wang X."/>
            <person name="Wang C.C."/>
            <person name="Yang T.C."/>
            <person name="Huo Q.B."/>
            <person name="Li W."/>
            <person name="Chen H.Y."/>
            <person name="Chen S.E."/>
            <person name="Zhou L.G."/>
            <person name="Ni X.B."/>
            <person name="Tian J.H."/>
            <person name="Sheng Y."/>
            <person name="Liu T."/>
            <person name="Pan Y.S."/>
            <person name="Xia L.Y."/>
            <person name="Li J."/>
            <person name="Zhao F."/>
            <person name="Cao W.C."/>
        </authorList>
    </citation>
    <scope>NUCLEOTIDE SEQUENCE [LARGE SCALE GENOMIC DNA]</scope>
    <source>
        <strain evidence="1">Iper-2018</strain>
    </source>
</reference>
<protein>
    <submittedName>
        <fullName evidence="1">Uncharacterized protein</fullName>
    </submittedName>
</protein>
<feature type="non-terminal residue" evidence="1">
    <location>
        <position position="1"/>
    </location>
</feature>
<sequence length="113" mass="12236">GPGPAVPDPGQYLPPAVTNNPALWHPNTPSIGLAFSVPPLGNSITECSEDVGPLNDLVIGTMSSLAVLAQLLQLAQQQFLQLVLLLQFTLCELVWITLDPYRPLMLLLQQRIL</sequence>
<dbReference type="Proteomes" id="UP000805193">
    <property type="component" value="Unassembled WGS sequence"/>
</dbReference>